<name>A0ABM0MYI7_SACKO</name>
<dbReference type="SUPFAM" id="SSF69593">
    <property type="entry name" value="Glycerol-3-phosphate (1)-acyltransferase"/>
    <property type="match status" value="1"/>
</dbReference>
<dbReference type="Pfam" id="PF00036">
    <property type="entry name" value="EF-hand_1"/>
    <property type="match status" value="1"/>
</dbReference>
<evidence type="ECO:0000256" key="2">
    <source>
        <dbReference type="ARBA" id="ARBA00005074"/>
    </source>
</evidence>
<evidence type="ECO:0000313" key="18">
    <source>
        <dbReference type="RefSeq" id="XP_006825078.1"/>
    </source>
</evidence>
<feature type="domain" description="EF-hand" evidence="16">
    <location>
        <begin position="443"/>
        <end position="478"/>
    </location>
</feature>
<dbReference type="CDD" id="cd00051">
    <property type="entry name" value="EFh"/>
    <property type="match status" value="1"/>
</dbReference>
<evidence type="ECO:0000256" key="5">
    <source>
        <dbReference type="ARBA" id="ARBA00022679"/>
    </source>
</evidence>
<feature type="domain" description="EF-hand" evidence="16">
    <location>
        <begin position="371"/>
        <end position="406"/>
    </location>
</feature>
<evidence type="ECO:0000259" key="16">
    <source>
        <dbReference type="PROSITE" id="PS50222"/>
    </source>
</evidence>
<comment type="pathway">
    <text evidence="14">Phospholipid metabolism.</text>
</comment>
<dbReference type="RefSeq" id="XP_006825078.1">
    <property type="nucleotide sequence ID" value="XM_006825015.1"/>
</dbReference>
<comment type="subcellular location">
    <subcellularLocation>
        <location evidence="1">Membrane</location>
    </subcellularLocation>
</comment>
<evidence type="ECO:0000313" key="17">
    <source>
        <dbReference type="Proteomes" id="UP000694865"/>
    </source>
</evidence>
<evidence type="ECO:0000256" key="14">
    <source>
        <dbReference type="ARBA" id="ARBA00025707"/>
    </source>
</evidence>
<dbReference type="PROSITE" id="PS50222">
    <property type="entry name" value="EF_HAND_2"/>
    <property type="match status" value="3"/>
</dbReference>
<evidence type="ECO:0000256" key="1">
    <source>
        <dbReference type="ARBA" id="ARBA00004370"/>
    </source>
</evidence>
<dbReference type="InterPro" id="IPR002123">
    <property type="entry name" value="Plipid/glycerol_acylTrfase"/>
</dbReference>
<keyword evidence="10 15" id="KW-0472">Membrane</keyword>
<dbReference type="Proteomes" id="UP000694865">
    <property type="component" value="Unplaced"/>
</dbReference>
<evidence type="ECO:0000256" key="4">
    <source>
        <dbReference type="ARBA" id="ARBA00022516"/>
    </source>
</evidence>
<dbReference type="Gene3D" id="1.10.238.10">
    <property type="entry name" value="EF-hand"/>
    <property type="match status" value="1"/>
</dbReference>
<dbReference type="PANTHER" id="PTHR23063:SF52">
    <property type="entry name" value="LYSOPHOSPHATIDYLCHOLINE ACYLTRANSFERASE"/>
    <property type="match status" value="1"/>
</dbReference>
<comment type="similarity">
    <text evidence="3">Belongs to the 1-acyl-sn-glycerol-3-phosphate acyltransferase family.</text>
</comment>
<dbReference type="SMART" id="SM00054">
    <property type="entry name" value="EFh"/>
    <property type="match status" value="3"/>
</dbReference>
<keyword evidence="9" id="KW-0443">Lipid metabolism</keyword>
<keyword evidence="5" id="KW-0808">Transferase</keyword>
<sequence>MSNMTDKSKILRQESLMMPTVHNPFVHKIELSILDKIRIAVCTVTIFPIRLIILLILLLLAWLIARIALLGLKDEDFKEPFSGWRKKLHKPYVSVCCLGRLFAGFRVAVKGQRASREEVTLLVVAPHSSYFDSAVVSGLGMPSAVSKLEMRSVPIIGSLVSVLQPVFVSRNDPESRQKTIKEIKRRAQSGGKWPQIIIFPEGTCTNRSCLIGFKGGAFYPGVAVQPAVIRYHIFPDTVTWTWEGPGAYTILWLTLCNFNNQVEVEFLPVYHPSEEEINDPKLYARNVRAVMAKALNVPVTDHTYEDIRLMLQATEEGLPLHSGLVEFQKLRTKLGLSLENMTDLLAIYSEIARSDDNTIHIDDFAKYLNVPVSPALKEMFELYDRNQSGKIDFREYIIGCSLLSQPANSEDTIQLAFQMFDDGEKGYITQDELSQILHNAFGMTETDVAKLFQQVDSDGCGRITYDEFKMYAQKKPEYAMLFKTYQEMKVKEDSAETPKDGKLKSE</sequence>
<gene>
    <name evidence="18" type="primary">LOC102809674</name>
</gene>
<feature type="domain" description="EF-hand" evidence="16">
    <location>
        <begin position="408"/>
        <end position="442"/>
    </location>
</feature>
<keyword evidence="13" id="KW-0012">Acyltransferase</keyword>
<dbReference type="GeneID" id="102809674"/>
<dbReference type="InterPro" id="IPR011992">
    <property type="entry name" value="EF-hand-dom_pair"/>
</dbReference>
<dbReference type="SMART" id="SM00563">
    <property type="entry name" value="PlsC"/>
    <property type="match status" value="1"/>
</dbReference>
<dbReference type="InterPro" id="IPR045252">
    <property type="entry name" value="LPCAT1-like"/>
</dbReference>
<accession>A0ABM0MYI7</accession>
<dbReference type="PROSITE" id="PS00018">
    <property type="entry name" value="EF_HAND_1"/>
    <property type="match status" value="1"/>
</dbReference>
<keyword evidence="6 15" id="KW-0812">Transmembrane</keyword>
<protein>
    <submittedName>
        <fullName evidence="18">Lysophosphatidylcholine acyltransferase 2-like</fullName>
    </submittedName>
</protein>
<keyword evidence="7" id="KW-0106">Calcium</keyword>
<organism evidence="17 18">
    <name type="scientific">Saccoglossus kowalevskii</name>
    <name type="common">Acorn worm</name>
    <dbReference type="NCBI Taxonomy" id="10224"/>
    <lineage>
        <taxon>Eukaryota</taxon>
        <taxon>Metazoa</taxon>
        <taxon>Hemichordata</taxon>
        <taxon>Enteropneusta</taxon>
        <taxon>Harrimaniidae</taxon>
        <taxon>Saccoglossus</taxon>
    </lineage>
</organism>
<keyword evidence="4" id="KW-0444">Lipid biosynthesis</keyword>
<dbReference type="CDD" id="cd07991">
    <property type="entry name" value="LPLAT_LPCAT1-like"/>
    <property type="match status" value="1"/>
</dbReference>
<evidence type="ECO:0000256" key="10">
    <source>
        <dbReference type="ARBA" id="ARBA00023136"/>
    </source>
</evidence>
<evidence type="ECO:0000256" key="15">
    <source>
        <dbReference type="SAM" id="Phobius"/>
    </source>
</evidence>
<dbReference type="InterPro" id="IPR002048">
    <property type="entry name" value="EF_hand_dom"/>
</dbReference>
<reference evidence="18" key="1">
    <citation type="submission" date="2025-08" db="UniProtKB">
        <authorList>
            <consortium name="RefSeq"/>
        </authorList>
    </citation>
    <scope>IDENTIFICATION</scope>
    <source>
        <tissue evidence="18">Testes</tissue>
    </source>
</reference>
<keyword evidence="17" id="KW-1185">Reference proteome</keyword>
<proteinExistence type="inferred from homology"/>
<evidence type="ECO:0000256" key="13">
    <source>
        <dbReference type="ARBA" id="ARBA00023315"/>
    </source>
</evidence>
<keyword evidence="12" id="KW-1208">Phospholipid metabolism</keyword>
<dbReference type="InterPro" id="IPR018247">
    <property type="entry name" value="EF_Hand_1_Ca_BS"/>
</dbReference>
<keyword evidence="11" id="KW-0594">Phospholipid biosynthesis</keyword>
<evidence type="ECO:0000256" key="3">
    <source>
        <dbReference type="ARBA" id="ARBA00008655"/>
    </source>
</evidence>
<feature type="transmembrane region" description="Helical" evidence="15">
    <location>
        <begin position="51"/>
        <end position="72"/>
    </location>
</feature>
<dbReference type="Pfam" id="PF01553">
    <property type="entry name" value="Acyltransferase"/>
    <property type="match status" value="1"/>
</dbReference>
<comment type="pathway">
    <text evidence="2">Lipid metabolism; phospholipid metabolism.</text>
</comment>
<dbReference type="Pfam" id="PF13499">
    <property type="entry name" value="EF-hand_7"/>
    <property type="match status" value="1"/>
</dbReference>
<keyword evidence="8 15" id="KW-1133">Transmembrane helix</keyword>
<evidence type="ECO:0000256" key="8">
    <source>
        <dbReference type="ARBA" id="ARBA00022989"/>
    </source>
</evidence>
<evidence type="ECO:0000256" key="12">
    <source>
        <dbReference type="ARBA" id="ARBA00023264"/>
    </source>
</evidence>
<dbReference type="PRINTS" id="PR00450">
    <property type="entry name" value="RECOVERIN"/>
</dbReference>
<evidence type="ECO:0000256" key="11">
    <source>
        <dbReference type="ARBA" id="ARBA00023209"/>
    </source>
</evidence>
<dbReference type="PANTHER" id="PTHR23063">
    <property type="entry name" value="PHOSPHOLIPID ACYLTRANSFERASE"/>
    <property type="match status" value="1"/>
</dbReference>
<evidence type="ECO:0000256" key="9">
    <source>
        <dbReference type="ARBA" id="ARBA00023098"/>
    </source>
</evidence>
<dbReference type="SUPFAM" id="SSF47473">
    <property type="entry name" value="EF-hand"/>
    <property type="match status" value="1"/>
</dbReference>
<evidence type="ECO:0000256" key="6">
    <source>
        <dbReference type="ARBA" id="ARBA00022692"/>
    </source>
</evidence>
<evidence type="ECO:0000256" key="7">
    <source>
        <dbReference type="ARBA" id="ARBA00022837"/>
    </source>
</evidence>